<accession>A0A1I8F607</accession>
<dbReference type="Proteomes" id="UP000095280">
    <property type="component" value="Unplaced"/>
</dbReference>
<proteinExistence type="predicted"/>
<name>A0A1I8F607_9PLAT</name>
<evidence type="ECO:0000256" key="1">
    <source>
        <dbReference type="SAM" id="MobiDB-lite"/>
    </source>
</evidence>
<evidence type="ECO:0000313" key="2">
    <source>
        <dbReference type="Proteomes" id="UP000095280"/>
    </source>
</evidence>
<protein>
    <submittedName>
        <fullName evidence="3">Spondin domain-containing protein</fullName>
    </submittedName>
</protein>
<keyword evidence="2" id="KW-1185">Reference proteome</keyword>
<reference evidence="3" key="1">
    <citation type="submission" date="2016-11" db="UniProtKB">
        <authorList>
            <consortium name="WormBaseParasite"/>
        </authorList>
    </citation>
    <scope>IDENTIFICATION</scope>
</reference>
<dbReference type="WBParaSite" id="maker-unitig_21811-snap-gene-0.1-mRNA-1">
    <property type="protein sequence ID" value="maker-unitig_21811-snap-gene-0.1-mRNA-1"/>
    <property type="gene ID" value="maker-unitig_21811-snap-gene-0.1"/>
</dbReference>
<evidence type="ECO:0000313" key="3">
    <source>
        <dbReference type="WBParaSite" id="maker-unitig_21811-snap-gene-0.1-mRNA-1"/>
    </source>
</evidence>
<feature type="region of interest" description="Disordered" evidence="1">
    <location>
        <begin position="324"/>
        <end position="344"/>
    </location>
</feature>
<organism evidence="2 3">
    <name type="scientific">Macrostomum lignano</name>
    <dbReference type="NCBI Taxonomy" id="282301"/>
    <lineage>
        <taxon>Eukaryota</taxon>
        <taxon>Metazoa</taxon>
        <taxon>Spiralia</taxon>
        <taxon>Lophotrochozoa</taxon>
        <taxon>Platyhelminthes</taxon>
        <taxon>Rhabditophora</taxon>
        <taxon>Macrostomorpha</taxon>
        <taxon>Macrostomida</taxon>
        <taxon>Macrostomidae</taxon>
        <taxon>Macrostomum</taxon>
    </lineage>
</organism>
<sequence>QDFDPRPAQTYLATRLRCRPATLQLRSASKIEERDRLGRFPNAAEMAALAAEVRTFCPTWRCHSRMSGGGGSHRGSLTSPQQQLSHQQAVAPTAASAPDFPRIPGGPVEASEQLGGLRTSLLRPLPPLCRSRSRSLNCCVEFAVSVVDAVSAAPSASSSLNHLAAAAASARAAAAASSRSRTRAAAAERQQRRNSCWVHSETCLVCACYTADADVVNDSCASLAPTSPPGWDSWRRLPCRCRQEKYIHALPVVPLSAVGWFPACSSPSACGPSSAQRPEPGHGWPGARRSLLAVWFCCYEIWAAFQRLDLSIAPGATDRRFSIRRRSKVNEPEPSNVSNKDRKH</sequence>
<dbReference type="AlphaFoldDB" id="A0A1I8F607"/>